<dbReference type="KEGG" id="asau:88174257"/>
<evidence type="ECO:0000313" key="1">
    <source>
        <dbReference type="EMBL" id="WPK25860.1"/>
    </source>
</evidence>
<dbReference type="PANTHER" id="PTHR42791:SF1">
    <property type="entry name" value="N-ACETYLTRANSFERASE DOMAIN-CONTAINING PROTEIN"/>
    <property type="match status" value="1"/>
</dbReference>
<dbReference type="EMBL" id="CP138897">
    <property type="protein sequence ID" value="WPK25860.1"/>
    <property type="molecule type" value="Genomic_DNA"/>
</dbReference>
<dbReference type="RefSeq" id="XP_062878242.1">
    <property type="nucleotide sequence ID" value="XM_063022172.1"/>
</dbReference>
<reference evidence="1 2" key="1">
    <citation type="submission" date="2023-10" db="EMBL/GenBank/DDBJ databases">
        <title>Draft Genome Sequence of Candida saopaulonensis from a very Premature Infant with Sepsis.</title>
        <authorList>
            <person name="Ning Y."/>
            <person name="Dai R."/>
            <person name="Xiao M."/>
            <person name="Xu Y."/>
            <person name="Yan Q."/>
            <person name="Zhang L."/>
        </authorList>
    </citation>
    <scope>NUCLEOTIDE SEQUENCE [LARGE SCALE GENOMIC DNA]</scope>
    <source>
        <strain evidence="1 2">19XY460</strain>
    </source>
</reference>
<sequence>MGLQAASTIRASKQVSRIKRLTLEDVPKATRTLCKAFVNDNLGKLLTKHIKDPSVKAQVDVLLYECYLKQHILKGMCFGVGEDADEFETVAIWSHPNSVNDGLESFSNLMDAGYDKLWHLCGKEGQDKIFRGMMPLLHDTCDRIFATDRSLAGKGVYTLVYMGSLAKARGKGNARAIFEYMFENYIDLPGTNHVSYLESSAASNIPIYNKFGFRFYEDITLGNKDVPNAKEGEDYAVMNVMVRGPFGQNLEPDSKL</sequence>
<keyword evidence="2" id="KW-1185">Reference proteome</keyword>
<evidence type="ECO:0008006" key="3">
    <source>
        <dbReference type="Google" id="ProtNLM"/>
    </source>
</evidence>
<dbReference type="Proteomes" id="UP001338582">
    <property type="component" value="Chromosome 4"/>
</dbReference>
<dbReference type="InterPro" id="IPR016181">
    <property type="entry name" value="Acyl_CoA_acyltransferase"/>
</dbReference>
<dbReference type="PANTHER" id="PTHR42791">
    <property type="entry name" value="GNAT FAMILY ACETYLTRANSFERASE"/>
    <property type="match status" value="1"/>
</dbReference>
<organism evidence="1 2">
    <name type="scientific">Australozyma saopauloensis</name>
    <dbReference type="NCBI Taxonomy" id="291208"/>
    <lineage>
        <taxon>Eukaryota</taxon>
        <taxon>Fungi</taxon>
        <taxon>Dikarya</taxon>
        <taxon>Ascomycota</taxon>
        <taxon>Saccharomycotina</taxon>
        <taxon>Pichiomycetes</taxon>
        <taxon>Metschnikowiaceae</taxon>
        <taxon>Australozyma</taxon>
    </lineage>
</organism>
<protein>
    <recommendedName>
        <fullName evidence="3">N-acetyltransferase domain-containing protein</fullName>
    </recommendedName>
</protein>
<dbReference type="SUPFAM" id="SSF55729">
    <property type="entry name" value="Acyl-CoA N-acyltransferases (Nat)"/>
    <property type="match status" value="1"/>
</dbReference>
<evidence type="ECO:0000313" key="2">
    <source>
        <dbReference type="Proteomes" id="UP001338582"/>
    </source>
</evidence>
<dbReference type="Gene3D" id="3.40.630.30">
    <property type="match status" value="1"/>
</dbReference>
<accession>A0AAX4HDS4</accession>
<proteinExistence type="predicted"/>
<dbReference type="InterPro" id="IPR052523">
    <property type="entry name" value="Trichothecene_AcTrans"/>
</dbReference>
<gene>
    <name evidence="1" type="ORF">PUMCH_003193</name>
</gene>
<dbReference type="GeneID" id="88174257"/>
<dbReference type="AlphaFoldDB" id="A0AAX4HDS4"/>
<name>A0AAX4HDS4_9ASCO</name>